<name>A0A1H5BZC7_9MICO</name>
<dbReference type="GO" id="GO:0008137">
    <property type="term" value="F:NADH dehydrogenase (ubiquinone) activity"/>
    <property type="evidence" value="ECO:0007669"/>
    <property type="project" value="InterPro"/>
</dbReference>
<dbReference type="Pfam" id="PF00361">
    <property type="entry name" value="Proton_antipo_M"/>
    <property type="match status" value="1"/>
</dbReference>
<dbReference type="STRING" id="648782.SAMN04488554_0227"/>
<feature type="transmembrane region" description="Helical" evidence="5">
    <location>
        <begin position="271"/>
        <end position="293"/>
    </location>
</feature>
<comment type="subunit">
    <text evidence="5">NDH-1 is composed of 14 different subunits. Subunits NuoA, H, J, K, L, M, N constitute the membrane sector of the complex.</text>
</comment>
<evidence type="ECO:0000256" key="3">
    <source>
        <dbReference type="ARBA" id="ARBA00022989"/>
    </source>
</evidence>
<feature type="transmembrane region" description="Helical" evidence="5">
    <location>
        <begin position="191"/>
        <end position="214"/>
    </location>
</feature>
<keyword evidence="2 5" id="KW-0812">Transmembrane</keyword>
<comment type="catalytic activity">
    <reaction evidence="5">
        <text>a quinone + NADH + 5 H(+)(in) = a quinol + NAD(+) + 4 H(+)(out)</text>
        <dbReference type="Rhea" id="RHEA:57888"/>
        <dbReference type="ChEBI" id="CHEBI:15378"/>
        <dbReference type="ChEBI" id="CHEBI:24646"/>
        <dbReference type="ChEBI" id="CHEBI:57540"/>
        <dbReference type="ChEBI" id="CHEBI:57945"/>
        <dbReference type="ChEBI" id="CHEBI:132124"/>
    </reaction>
</comment>
<dbReference type="Proteomes" id="UP000199220">
    <property type="component" value="Unassembled WGS sequence"/>
</dbReference>
<feature type="transmembrane region" description="Helical" evidence="5">
    <location>
        <begin position="512"/>
        <end position="531"/>
    </location>
</feature>
<dbReference type="EC" id="7.1.1.-" evidence="5"/>
<keyword evidence="5" id="KW-1278">Translocase</keyword>
<dbReference type="NCBIfam" id="NF004441">
    <property type="entry name" value="PRK05777.1-4"/>
    <property type="match status" value="1"/>
</dbReference>
<keyword evidence="5" id="KW-0874">Quinone</keyword>
<feature type="domain" description="NADH:quinone oxidoreductase/Mrp antiporter transmembrane" evidence="7">
    <location>
        <begin position="155"/>
        <end position="454"/>
    </location>
</feature>
<evidence type="ECO:0000259" key="7">
    <source>
        <dbReference type="Pfam" id="PF00361"/>
    </source>
</evidence>
<comment type="subcellular location">
    <subcellularLocation>
        <location evidence="5">Cell membrane</location>
        <topology evidence="5">Multi-pass membrane protein</topology>
    </subcellularLocation>
    <subcellularLocation>
        <location evidence="1">Endomembrane system</location>
        <topology evidence="1">Multi-pass membrane protein</topology>
    </subcellularLocation>
    <subcellularLocation>
        <location evidence="6">Membrane</location>
        <topology evidence="6">Multi-pass membrane protein</topology>
    </subcellularLocation>
</comment>
<feature type="transmembrane region" description="Helical" evidence="5">
    <location>
        <begin position="82"/>
        <end position="103"/>
    </location>
</feature>
<feature type="transmembrane region" description="Helical" evidence="5">
    <location>
        <begin position="358"/>
        <end position="379"/>
    </location>
</feature>
<evidence type="ECO:0000256" key="4">
    <source>
        <dbReference type="ARBA" id="ARBA00023136"/>
    </source>
</evidence>
<dbReference type="GO" id="GO:0042773">
    <property type="term" value="P:ATP synthesis coupled electron transport"/>
    <property type="evidence" value="ECO:0007669"/>
    <property type="project" value="InterPro"/>
</dbReference>
<keyword evidence="5" id="KW-1003">Cell membrane</keyword>
<dbReference type="GO" id="GO:0048038">
    <property type="term" value="F:quinone binding"/>
    <property type="evidence" value="ECO:0007669"/>
    <property type="project" value="UniProtKB-KW"/>
</dbReference>
<proteinExistence type="inferred from homology"/>
<feature type="transmembrane region" description="Helical" evidence="5">
    <location>
        <begin position="407"/>
        <end position="430"/>
    </location>
</feature>
<keyword evidence="5" id="KW-0520">NAD</keyword>
<feature type="transmembrane region" description="Helical" evidence="5">
    <location>
        <begin position="12"/>
        <end position="34"/>
    </location>
</feature>
<feature type="transmembrane region" description="Helical" evidence="5">
    <location>
        <begin position="305"/>
        <end position="324"/>
    </location>
</feature>
<evidence type="ECO:0000256" key="1">
    <source>
        <dbReference type="ARBA" id="ARBA00004127"/>
    </source>
</evidence>
<evidence type="ECO:0000256" key="6">
    <source>
        <dbReference type="RuleBase" id="RU000320"/>
    </source>
</evidence>
<feature type="transmembrane region" description="Helical" evidence="5">
    <location>
        <begin position="226"/>
        <end position="250"/>
    </location>
</feature>
<feature type="transmembrane region" description="Helical" evidence="5">
    <location>
        <begin position="41"/>
        <end position="62"/>
    </location>
</feature>
<reference evidence="9" key="1">
    <citation type="submission" date="2016-10" db="EMBL/GenBank/DDBJ databases">
        <authorList>
            <person name="Varghese N."/>
            <person name="Submissions S."/>
        </authorList>
    </citation>
    <scope>NUCLEOTIDE SEQUENCE [LARGE SCALE GENOMIC DNA]</scope>
    <source>
        <strain evidence="9">DSM 21368</strain>
    </source>
</reference>
<dbReference type="InterPro" id="IPR010096">
    <property type="entry name" value="NADH-Q_OxRdtase_suN/2"/>
</dbReference>
<gene>
    <name evidence="5" type="primary">nuoN</name>
    <name evidence="8" type="ORF">SAMN04488554_0227</name>
</gene>
<evidence type="ECO:0000256" key="2">
    <source>
        <dbReference type="ARBA" id="ARBA00022692"/>
    </source>
</evidence>
<dbReference type="NCBIfam" id="TIGR01770">
    <property type="entry name" value="NDH_I_N"/>
    <property type="match status" value="1"/>
</dbReference>
<dbReference type="OrthoDB" id="9811718at2"/>
<sequence>MNQFVPPSIDWAALVPLLIVFGAAVLGVLIEAFVKDSVRRVVQVSLSVVTLGAALVAVAWRWTVVQSQGPAELMGGALLEDGPALLAQGIVLICAFVGMLVIADRSGGEDGFTPTAAAVPGSAYEALARRMGLVQTEVFPLVLFSVGGMLVFPAAGDLLTLFIALEVLSLPLYLLAGLARRRRLLSQEASLKYFLLGAFSSAFFLMGVALLYGYSGSVRFADLAAAVPAMVGMDTVLLAGVVLVLVGLLFKVGAVPFHSWVPDVYQGSPTSITGFMAACTKIAAFAAMVRFVYVVAPGLEWDLSPLLWGIAILTMIVGTVLAIVQSDIKRMLAYSSVAHAGFVLLGVLALTSSGISSVLVYLLVYGLATVGAFALVSLVRERDAEGNVTGEATRLDQWAGLGRRHPVLAVCFTLFLLSFAGIPLTAGFIGKFAVFAAAVEGGAWPLVVVAVLASAAAAFFYVRVVVLMFFTEPDQDDAAADEADRAIDGAAADGAPAVVSTGVRAAVVQTEGLTAVAVVVCAIGTVVLGVFPTPILSLAAEAAKFIP</sequence>
<feature type="transmembrane region" description="Helical" evidence="5">
    <location>
        <begin position="331"/>
        <end position="352"/>
    </location>
</feature>
<keyword evidence="5" id="KW-0813">Transport</keyword>
<evidence type="ECO:0000313" key="9">
    <source>
        <dbReference type="Proteomes" id="UP000199220"/>
    </source>
</evidence>
<dbReference type="InterPro" id="IPR001750">
    <property type="entry name" value="ND/Mrp_TM"/>
</dbReference>
<dbReference type="GO" id="GO:0050136">
    <property type="term" value="F:NADH dehydrogenase (quinone) (non-electrogenic) activity"/>
    <property type="evidence" value="ECO:0007669"/>
    <property type="project" value="UniProtKB-UniRule"/>
</dbReference>
<comment type="similarity">
    <text evidence="5">Belongs to the complex I subunit 2 family.</text>
</comment>
<keyword evidence="4 5" id="KW-0472">Membrane</keyword>
<keyword evidence="3 5" id="KW-1133">Transmembrane helix</keyword>
<dbReference type="GO" id="GO:0005886">
    <property type="term" value="C:plasma membrane"/>
    <property type="evidence" value="ECO:0007669"/>
    <property type="project" value="UniProtKB-SubCell"/>
</dbReference>
<evidence type="ECO:0000256" key="5">
    <source>
        <dbReference type="HAMAP-Rule" id="MF_00445"/>
    </source>
</evidence>
<keyword evidence="9" id="KW-1185">Reference proteome</keyword>
<dbReference type="GO" id="GO:0012505">
    <property type="term" value="C:endomembrane system"/>
    <property type="evidence" value="ECO:0007669"/>
    <property type="project" value="UniProtKB-SubCell"/>
</dbReference>
<dbReference type="PANTHER" id="PTHR22773">
    <property type="entry name" value="NADH DEHYDROGENASE"/>
    <property type="match status" value="1"/>
</dbReference>
<protein>
    <recommendedName>
        <fullName evidence="5">NADH-quinone oxidoreductase subunit N</fullName>
        <ecNumber evidence="5">7.1.1.-</ecNumber>
    </recommendedName>
    <alternativeName>
        <fullName evidence="5">NADH dehydrogenase I subunit N</fullName>
    </alternativeName>
    <alternativeName>
        <fullName evidence="5">NDH-1 subunit N</fullName>
    </alternativeName>
</protein>
<evidence type="ECO:0000313" key="8">
    <source>
        <dbReference type="EMBL" id="SED59561.1"/>
    </source>
</evidence>
<dbReference type="RefSeq" id="WP_089771316.1">
    <property type="nucleotide sequence ID" value="NZ_FNTX01000001.1"/>
</dbReference>
<dbReference type="HAMAP" id="MF_00445">
    <property type="entry name" value="NDH1_NuoN_1"/>
    <property type="match status" value="1"/>
</dbReference>
<feature type="transmembrane region" description="Helical" evidence="5">
    <location>
        <begin position="161"/>
        <end position="179"/>
    </location>
</feature>
<dbReference type="AlphaFoldDB" id="A0A1H5BZC7"/>
<feature type="transmembrane region" description="Helical" evidence="5">
    <location>
        <begin position="138"/>
        <end position="155"/>
    </location>
</feature>
<comment type="function">
    <text evidence="5">NDH-1 shuttles electrons from NADH, via FMN and iron-sulfur (Fe-S) centers, to quinones in the respiratory chain. The immediate electron acceptor for the enzyme in this species is believed to be a menaquinone. Couples the redox reaction to proton translocation (for every two electrons transferred, four hydrogen ions are translocated across the cytoplasmic membrane), and thus conserves the redox energy in a proton gradient.</text>
</comment>
<organism evidence="8 9">
    <name type="scientific">Ruania alba</name>
    <dbReference type="NCBI Taxonomy" id="648782"/>
    <lineage>
        <taxon>Bacteria</taxon>
        <taxon>Bacillati</taxon>
        <taxon>Actinomycetota</taxon>
        <taxon>Actinomycetes</taxon>
        <taxon>Micrococcales</taxon>
        <taxon>Ruaniaceae</taxon>
        <taxon>Ruania</taxon>
    </lineage>
</organism>
<dbReference type="EMBL" id="FNTX01000001">
    <property type="protein sequence ID" value="SED59561.1"/>
    <property type="molecule type" value="Genomic_DNA"/>
</dbReference>
<feature type="transmembrane region" description="Helical" evidence="5">
    <location>
        <begin position="442"/>
        <end position="462"/>
    </location>
</feature>
<accession>A0A1H5BZC7</accession>